<accession>A0A140LDV7</accession>
<keyword evidence="3 6" id="KW-0808">Transferase</keyword>
<evidence type="ECO:0000256" key="2">
    <source>
        <dbReference type="ARBA" id="ARBA00006706"/>
    </source>
</evidence>
<evidence type="ECO:0000256" key="1">
    <source>
        <dbReference type="ARBA" id="ARBA00001946"/>
    </source>
</evidence>
<keyword evidence="4" id="KW-0479">Metal-binding</keyword>
<reference evidence="7 8" key="1">
    <citation type="submission" date="2015-12" db="EMBL/GenBank/DDBJ databases">
        <title>Draft genome sequnece of Fervidicola ferrireducens strain Y170.</title>
        <authorList>
            <person name="Patel B.K."/>
        </authorList>
    </citation>
    <scope>NUCLEOTIDE SEQUENCE [LARGE SCALE GENOMIC DNA]</scope>
    <source>
        <strain evidence="7 8">Y170</strain>
    </source>
</reference>
<dbReference type="GO" id="GO:0008299">
    <property type="term" value="P:isoprenoid biosynthetic process"/>
    <property type="evidence" value="ECO:0007669"/>
    <property type="project" value="InterPro"/>
</dbReference>
<protein>
    <submittedName>
        <fullName evidence="7">Heptaprenyl diphosphate synthase component 2</fullName>
        <ecNumber evidence="7">2.5.1.30</ecNumber>
    </submittedName>
</protein>
<dbReference type="InterPro" id="IPR000092">
    <property type="entry name" value="Polyprenyl_synt"/>
</dbReference>
<dbReference type="RefSeq" id="WP_066350648.1">
    <property type="nucleotide sequence ID" value="NZ_LOED01000001.1"/>
</dbReference>
<dbReference type="PROSITE" id="PS00444">
    <property type="entry name" value="POLYPRENYL_SYNTHASE_2"/>
    <property type="match status" value="1"/>
</dbReference>
<comment type="caution">
    <text evidence="7">The sequence shown here is derived from an EMBL/GenBank/DDBJ whole genome shotgun (WGS) entry which is preliminary data.</text>
</comment>
<gene>
    <name evidence="7" type="primary">hepT_1</name>
    <name evidence="7" type="ORF">AN618_00700</name>
</gene>
<evidence type="ECO:0000256" key="3">
    <source>
        <dbReference type="ARBA" id="ARBA00022679"/>
    </source>
</evidence>
<dbReference type="OrthoDB" id="9805316at2"/>
<dbReference type="EC" id="2.5.1.30" evidence="7"/>
<name>A0A140LDV7_9FIRM</name>
<dbReference type="InterPro" id="IPR008949">
    <property type="entry name" value="Isoprenoid_synthase_dom_sf"/>
</dbReference>
<dbReference type="InterPro" id="IPR033749">
    <property type="entry name" value="Polyprenyl_synt_CS"/>
</dbReference>
<dbReference type="Gene3D" id="1.10.600.10">
    <property type="entry name" value="Farnesyl Diphosphate Synthase"/>
    <property type="match status" value="1"/>
</dbReference>
<dbReference type="SUPFAM" id="SSF48576">
    <property type="entry name" value="Terpenoid synthases"/>
    <property type="match status" value="1"/>
</dbReference>
<comment type="similarity">
    <text evidence="2 6">Belongs to the FPP/GGPP synthase family.</text>
</comment>
<dbReference type="Pfam" id="PF00348">
    <property type="entry name" value="polyprenyl_synt"/>
    <property type="match status" value="1"/>
</dbReference>
<dbReference type="STRING" id="520764.AN618_00700"/>
<dbReference type="PANTHER" id="PTHR12001">
    <property type="entry name" value="GERANYLGERANYL PYROPHOSPHATE SYNTHASE"/>
    <property type="match status" value="1"/>
</dbReference>
<keyword evidence="8" id="KW-1185">Reference proteome</keyword>
<dbReference type="SFLD" id="SFLDS00005">
    <property type="entry name" value="Isoprenoid_Synthase_Type_I"/>
    <property type="match status" value="1"/>
</dbReference>
<dbReference type="GO" id="GO:0000010">
    <property type="term" value="F:heptaprenyl diphosphate synthase activity"/>
    <property type="evidence" value="ECO:0007669"/>
    <property type="project" value="UniProtKB-EC"/>
</dbReference>
<organism evidence="7 8">
    <name type="scientific">Fervidicola ferrireducens</name>
    <dbReference type="NCBI Taxonomy" id="520764"/>
    <lineage>
        <taxon>Bacteria</taxon>
        <taxon>Bacillati</taxon>
        <taxon>Bacillota</taxon>
        <taxon>Clostridia</taxon>
        <taxon>Thermosediminibacterales</taxon>
        <taxon>Thermosediminibacteraceae</taxon>
        <taxon>Fervidicola</taxon>
    </lineage>
</organism>
<dbReference type="Proteomes" id="UP000070427">
    <property type="component" value="Unassembled WGS sequence"/>
</dbReference>
<evidence type="ECO:0000256" key="5">
    <source>
        <dbReference type="ARBA" id="ARBA00022842"/>
    </source>
</evidence>
<keyword evidence="5" id="KW-0460">Magnesium</keyword>
<dbReference type="EMBL" id="LOED01000001">
    <property type="protein sequence ID" value="KXG78732.1"/>
    <property type="molecule type" value="Genomic_DNA"/>
</dbReference>
<evidence type="ECO:0000313" key="8">
    <source>
        <dbReference type="Proteomes" id="UP000070427"/>
    </source>
</evidence>
<sequence>MKLVERELMRTIAQCHEPVSSILKDIFTGGKRLRPKLVLLSGLCFSPVNSDMIYSAVATELIHTASLIHDDVIDEAHYRRNRSTINYIHGNQVAVLAGDYAFAKAFEVLSVHNLHRCKDYFVAAIQEMCHGEVMQAVENPSIDEKYYFKIIEKKTASLISACCKAGAVCGKASEEDVEKMGLYGLYLGCAFQIVDDLLDVIGDEVEVGKPVGHDLEEGKVTLPYIYFLRESPLGSKYRPFLNDRYRLLKVKSQLISDLKKSEAVSITYAKAEEFSKKARDILSELPDSVYKKLLVELSFEVVKRKK</sequence>
<comment type="cofactor">
    <cofactor evidence="1">
        <name>Mg(2+)</name>
        <dbReference type="ChEBI" id="CHEBI:18420"/>
    </cofactor>
</comment>
<proteinExistence type="inferred from homology"/>
<dbReference type="InParanoid" id="A0A140LDV7"/>
<dbReference type="GO" id="GO:0046872">
    <property type="term" value="F:metal ion binding"/>
    <property type="evidence" value="ECO:0007669"/>
    <property type="project" value="UniProtKB-KW"/>
</dbReference>
<dbReference type="CDD" id="cd00685">
    <property type="entry name" value="Trans_IPPS_HT"/>
    <property type="match status" value="1"/>
</dbReference>
<evidence type="ECO:0000256" key="6">
    <source>
        <dbReference type="RuleBase" id="RU004466"/>
    </source>
</evidence>
<evidence type="ECO:0000256" key="4">
    <source>
        <dbReference type="ARBA" id="ARBA00022723"/>
    </source>
</evidence>
<dbReference type="AlphaFoldDB" id="A0A140LDV7"/>
<evidence type="ECO:0000313" key="7">
    <source>
        <dbReference type="EMBL" id="KXG78732.1"/>
    </source>
</evidence>
<dbReference type="PANTHER" id="PTHR12001:SF69">
    <property type="entry name" value="ALL TRANS-POLYPRENYL-DIPHOSPHATE SYNTHASE PDSS1"/>
    <property type="match status" value="1"/>
</dbReference>